<dbReference type="Gene3D" id="3.40.50.720">
    <property type="entry name" value="NAD(P)-binding Rossmann-like Domain"/>
    <property type="match status" value="1"/>
</dbReference>
<feature type="domain" description="NAD-dependent epimerase/dehydratase" evidence="2">
    <location>
        <begin position="8"/>
        <end position="132"/>
    </location>
</feature>
<evidence type="ECO:0000259" key="2">
    <source>
        <dbReference type="Pfam" id="PF01370"/>
    </source>
</evidence>
<feature type="domain" description="NAD-dependent epimerase/dehydratase" evidence="2">
    <location>
        <begin position="170"/>
        <end position="281"/>
    </location>
</feature>
<dbReference type="SUPFAM" id="SSF51735">
    <property type="entry name" value="NAD(P)-binding Rossmann-fold domains"/>
    <property type="match status" value="1"/>
</dbReference>
<reference evidence="3 4" key="1">
    <citation type="journal article" date="2016" name="Nat. Commun.">
        <title>Thousands of microbial genomes shed light on interconnected biogeochemical processes in an aquifer system.</title>
        <authorList>
            <person name="Anantharaman K."/>
            <person name="Brown C.T."/>
            <person name="Hug L.A."/>
            <person name="Sharon I."/>
            <person name="Castelle C.J."/>
            <person name="Probst A.J."/>
            <person name="Thomas B.C."/>
            <person name="Singh A."/>
            <person name="Wilkins M.J."/>
            <person name="Karaoz U."/>
            <person name="Brodie E.L."/>
            <person name="Williams K.H."/>
            <person name="Hubbard S.S."/>
            <person name="Banfield J.F."/>
        </authorList>
    </citation>
    <scope>NUCLEOTIDE SEQUENCE [LARGE SCALE GENOMIC DNA]</scope>
</reference>
<organism evidence="3 4">
    <name type="scientific">Candidatus Ryanbacteria bacterium RIFCSPHIGHO2_01_45_13</name>
    <dbReference type="NCBI Taxonomy" id="1802112"/>
    <lineage>
        <taxon>Bacteria</taxon>
        <taxon>Candidatus Ryaniibacteriota</taxon>
    </lineage>
</organism>
<sequence length="363" mass="41418">MGNKTETILVTGGAGFIGTHLVDALLKKGYRVRVLDNLSLPTHDGNLPPWFPKGAEFIKGDVRMKDDWTRVLDGVDYIFHLAGYMDTHPDFSTYFSVNAFGTALLYEVITEKKLPIKKIIAASSQSVYGEGKYYCSNHGIEYPLMRDKDQLERGEWDIRCIIDNSLKRPLPEDEDDELHPSTPYGVSKLALEKIVLTLGEQYNIPSVILRYSIVHGPHQSFRHYYSGALRQFVAMALLGKDIAFHEDGMQLRDFVHVRDVVTAHLLVMRSDQSDFQTFNVGSGEPTKIIDLAKTVAEVAHVPFQQATQTYFRFGSPRNAFMKISKLRKLGWDPQHSLQDNVRDYIDWVKQYPEAKKYFHDALK</sequence>
<dbReference type="AlphaFoldDB" id="A0A1G2FX79"/>
<protein>
    <recommendedName>
        <fullName evidence="2">NAD-dependent epimerase/dehydratase domain-containing protein</fullName>
    </recommendedName>
</protein>
<name>A0A1G2FX79_9BACT</name>
<comment type="caution">
    <text evidence="3">The sequence shown here is derived from an EMBL/GenBank/DDBJ whole genome shotgun (WGS) entry which is preliminary data.</text>
</comment>
<comment type="similarity">
    <text evidence="1">Belongs to the NAD(P)-dependent epimerase/dehydratase family.</text>
</comment>
<proteinExistence type="inferred from homology"/>
<evidence type="ECO:0000313" key="3">
    <source>
        <dbReference type="EMBL" id="OGZ42686.1"/>
    </source>
</evidence>
<dbReference type="PANTHER" id="PTHR43000">
    <property type="entry name" value="DTDP-D-GLUCOSE 4,6-DEHYDRATASE-RELATED"/>
    <property type="match status" value="1"/>
</dbReference>
<evidence type="ECO:0000313" key="4">
    <source>
        <dbReference type="Proteomes" id="UP000176700"/>
    </source>
</evidence>
<gene>
    <name evidence="3" type="ORF">A2W41_02995</name>
</gene>
<dbReference type="InterPro" id="IPR001509">
    <property type="entry name" value="Epimerase_deHydtase"/>
</dbReference>
<dbReference type="InterPro" id="IPR036291">
    <property type="entry name" value="NAD(P)-bd_dom_sf"/>
</dbReference>
<evidence type="ECO:0000256" key="1">
    <source>
        <dbReference type="ARBA" id="ARBA00007637"/>
    </source>
</evidence>
<dbReference type="EMBL" id="MHNI01000014">
    <property type="protein sequence ID" value="OGZ42686.1"/>
    <property type="molecule type" value="Genomic_DNA"/>
</dbReference>
<dbReference type="Proteomes" id="UP000176700">
    <property type="component" value="Unassembled WGS sequence"/>
</dbReference>
<dbReference type="Pfam" id="PF01370">
    <property type="entry name" value="Epimerase"/>
    <property type="match status" value="2"/>
</dbReference>
<accession>A0A1G2FX79</accession>